<reference evidence="3" key="1">
    <citation type="submission" date="2020-12" db="EMBL/GenBank/DDBJ databases">
        <title>The genome sequence of Inhella sp. 1Y17.</title>
        <authorList>
            <person name="Liu Y."/>
        </authorList>
    </citation>
    <scope>NUCLEOTIDE SEQUENCE</scope>
    <source>
        <strain evidence="3">1Y17</strain>
    </source>
</reference>
<evidence type="ECO:0000313" key="3">
    <source>
        <dbReference type="EMBL" id="MBH9579728.1"/>
    </source>
</evidence>
<organism evidence="3 4">
    <name type="scientific">Inhella proteolytica</name>
    <dbReference type="NCBI Taxonomy" id="2795029"/>
    <lineage>
        <taxon>Bacteria</taxon>
        <taxon>Pseudomonadati</taxon>
        <taxon>Pseudomonadota</taxon>
        <taxon>Betaproteobacteria</taxon>
        <taxon>Burkholderiales</taxon>
        <taxon>Sphaerotilaceae</taxon>
        <taxon>Inhella</taxon>
    </lineage>
</organism>
<feature type="domain" description="Solute-binding protein family 3/N-terminal" evidence="2">
    <location>
        <begin position="20"/>
        <end position="251"/>
    </location>
</feature>
<keyword evidence="1" id="KW-0732">Signal</keyword>
<dbReference type="Gene3D" id="3.40.190.10">
    <property type="entry name" value="Periplasmic binding protein-like II"/>
    <property type="match status" value="2"/>
</dbReference>
<evidence type="ECO:0000256" key="1">
    <source>
        <dbReference type="ARBA" id="ARBA00022729"/>
    </source>
</evidence>
<keyword evidence="4" id="KW-1185">Reference proteome</keyword>
<dbReference type="Proteomes" id="UP000613266">
    <property type="component" value="Unassembled WGS sequence"/>
</dbReference>
<accession>A0A931J6M7</accession>
<dbReference type="SUPFAM" id="SSF53850">
    <property type="entry name" value="Periplasmic binding protein-like II"/>
    <property type="match status" value="1"/>
</dbReference>
<evidence type="ECO:0000259" key="2">
    <source>
        <dbReference type="SMART" id="SM00062"/>
    </source>
</evidence>
<dbReference type="RefSeq" id="WP_198113663.1">
    <property type="nucleotide sequence ID" value="NZ_JAEDAK010000032.1"/>
</dbReference>
<dbReference type="InterPro" id="IPR001638">
    <property type="entry name" value="Solute-binding_3/MltF_N"/>
</dbReference>
<dbReference type="Pfam" id="PF00497">
    <property type="entry name" value="SBP_bac_3"/>
    <property type="match status" value="1"/>
</dbReference>
<dbReference type="PANTHER" id="PTHR35936">
    <property type="entry name" value="MEMBRANE-BOUND LYTIC MUREIN TRANSGLYCOSYLASE F"/>
    <property type="match status" value="1"/>
</dbReference>
<dbReference type="SMART" id="SM00062">
    <property type="entry name" value="PBPb"/>
    <property type="match status" value="1"/>
</dbReference>
<gene>
    <name evidence="3" type="ORF">I7X39_22780</name>
</gene>
<evidence type="ECO:0000313" key="4">
    <source>
        <dbReference type="Proteomes" id="UP000613266"/>
    </source>
</evidence>
<dbReference type="AlphaFoldDB" id="A0A931J6M7"/>
<name>A0A931J6M7_9BURK</name>
<sequence>MLWAWGGALVLAASAQADCKLRIRWTEDPPFSLQRPDGSLGGLQVDLARAAFGRMGCQLVWIRLPWARALRDLEQGQLDVLMGTLRRPEREAFAWFSAPNRSSRNLLYVRQDALARWDRESLLTLRTTGFRLGAQVDVSYGAEFDQLAQDPEFRRHMVISPHRSALWRMLDLGRIDGLIADEWTATRELRQLALQERVAHTRAVISTQQVGDAFSKRTLSLELVRRYDQAVAQMQADGSLQALLDSYLSPQDRHPR</sequence>
<dbReference type="EMBL" id="JAEDAK010000032">
    <property type="protein sequence ID" value="MBH9579728.1"/>
    <property type="molecule type" value="Genomic_DNA"/>
</dbReference>
<dbReference type="PANTHER" id="PTHR35936:SF25">
    <property type="entry name" value="ABC TRANSPORTER SUBSTRATE-BINDING PROTEIN"/>
    <property type="match status" value="1"/>
</dbReference>
<comment type="caution">
    <text evidence="3">The sequence shown here is derived from an EMBL/GenBank/DDBJ whole genome shotgun (WGS) entry which is preliminary data.</text>
</comment>
<protein>
    <submittedName>
        <fullName evidence="3">Transporter substrate-binding domain-containing protein</fullName>
    </submittedName>
</protein>
<proteinExistence type="predicted"/>